<sequence length="66" mass="7233">VNLGRHSTGRRTTGRSGAEEKTPERGNNQRRLTNNFSDIQEEEQEAARPADRPRSGESVAPSGTVL</sequence>
<feature type="non-terminal residue" evidence="2">
    <location>
        <position position="66"/>
    </location>
</feature>
<comment type="caution">
    <text evidence="2">The sequence shown here is derived from an EMBL/GenBank/DDBJ whole genome shotgun (WGS) entry which is preliminary data.</text>
</comment>
<name>A0AAV7NWT9_PLEWA</name>
<reference evidence="2" key="1">
    <citation type="journal article" date="2022" name="bioRxiv">
        <title>Sequencing and chromosome-scale assembly of the giantPleurodeles waltlgenome.</title>
        <authorList>
            <person name="Brown T."/>
            <person name="Elewa A."/>
            <person name="Iarovenko S."/>
            <person name="Subramanian E."/>
            <person name="Araus A.J."/>
            <person name="Petzold A."/>
            <person name="Susuki M."/>
            <person name="Suzuki K.-i.T."/>
            <person name="Hayashi T."/>
            <person name="Toyoda A."/>
            <person name="Oliveira C."/>
            <person name="Osipova E."/>
            <person name="Leigh N.D."/>
            <person name="Simon A."/>
            <person name="Yun M.H."/>
        </authorList>
    </citation>
    <scope>NUCLEOTIDE SEQUENCE</scope>
    <source>
        <strain evidence="2">20211129_DDA</strain>
        <tissue evidence="2">Liver</tissue>
    </source>
</reference>
<dbReference type="Proteomes" id="UP001066276">
    <property type="component" value="Chromosome 8"/>
</dbReference>
<evidence type="ECO:0000313" key="3">
    <source>
        <dbReference type="Proteomes" id="UP001066276"/>
    </source>
</evidence>
<organism evidence="2 3">
    <name type="scientific">Pleurodeles waltl</name>
    <name type="common">Iberian ribbed newt</name>
    <dbReference type="NCBI Taxonomy" id="8319"/>
    <lineage>
        <taxon>Eukaryota</taxon>
        <taxon>Metazoa</taxon>
        <taxon>Chordata</taxon>
        <taxon>Craniata</taxon>
        <taxon>Vertebrata</taxon>
        <taxon>Euteleostomi</taxon>
        <taxon>Amphibia</taxon>
        <taxon>Batrachia</taxon>
        <taxon>Caudata</taxon>
        <taxon>Salamandroidea</taxon>
        <taxon>Salamandridae</taxon>
        <taxon>Pleurodelinae</taxon>
        <taxon>Pleurodeles</taxon>
    </lineage>
</organism>
<gene>
    <name evidence="2" type="ORF">NDU88_007626</name>
</gene>
<evidence type="ECO:0000256" key="1">
    <source>
        <dbReference type="SAM" id="MobiDB-lite"/>
    </source>
</evidence>
<feature type="region of interest" description="Disordered" evidence="1">
    <location>
        <begin position="1"/>
        <end position="66"/>
    </location>
</feature>
<dbReference type="AlphaFoldDB" id="A0AAV7NWT9"/>
<keyword evidence="3" id="KW-1185">Reference proteome</keyword>
<accession>A0AAV7NWT9</accession>
<feature type="non-terminal residue" evidence="2">
    <location>
        <position position="1"/>
    </location>
</feature>
<protein>
    <submittedName>
        <fullName evidence="2">Uncharacterized protein</fullName>
    </submittedName>
</protein>
<feature type="compositionally biased region" description="Polar residues" evidence="1">
    <location>
        <begin position="25"/>
        <end position="38"/>
    </location>
</feature>
<feature type="compositionally biased region" description="Basic and acidic residues" evidence="1">
    <location>
        <begin position="45"/>
        <end position="55"/>
    </location>
</feature>
<proteinExistence type="predicted"/>
<evidence type="ECO:0000313" key="2">
    <source>
        <dbReference type="EMBL" id="KAJ1119440.1"/>
    </source>
</evidence>
<dbReference type="EMBL" id="JANPWB010000012">
    <property type="protein sequence ID" value="KAJ1119440.1"/>
    <property type="molecule type" value="Genomic_DNA"/>
</dbReference>